<organism evidence="2 3">
    <name type="scientific">Panicum virgatum</name>
    <name type="common">Blackwell switchgrass</name>
    <dbReference type="NCBI Taxonomy" id="38727"/>
    <lineage>
        <taxon>Eukaryota</taxon>
        <taxon>Viridiplantae</taxon>
        <taxon>Streptophyta</taxon>
        <taxon>Embryophyta</taxon>
        <taxon>Tracheophyta</taxon>
        <taxon>Spermatophyta</taxon>
        <taxon>Magnoliopsida</taxon>
        <taxon>Liliopsida</taxon>
        <taxon>Poales</taxon>
        <taxon>Poaceae</taxon>
        <taxon>PACMAD clade</taxon>
        <taxon>Panicoideae</taxon>
        <taxon>Panicodae</taxon>
        <taxon>Paniceae</taxon>
        <taxon>Panicinae</taxon>
        <taxon>Panicum</taxon>
        <taxon>Panicum sect. Hiantes</taxon>
    </lineage>
</organism>
<protein>
    <recommendedName>
        <fullName evidence="1">F-box associated beta-propeller type 3 domain-containing protein</fullName>
    </recommendedName>
</protein>
<dbReference type="NCBIfam" id="TIGR01640">
    <property type="entry name" value="F_box_assoc_1"/>
    <property type="match status" value="1"/>
</dbReference>
<reference evidence="2" key="1">
    <citation type="submission" date="2020-05" db="EMBL/GenBank/DDBJ databases">
        <title>WGS assembly of Panicum virgatum.</title>
        <authorList>
            <person name="Lovell J.T."/>
            <person name="Jenkins J."/>
            <person name="Shu S."/>
            <person name="Juenger T.E."/>
            <person name="Schmutz J."/>
        </authorList>
    </citation>
    <scope>NUCLEOTIDE SEQUENCE</scope>
    <source>
        <strain evidence="2">AP13</strain>
    </source>
</reference>
<dbReference type="Pfam" id="PF08268">
    <property type="entry name" value="FBA_3"/>
    <property type="match status" value="1"/>
</dbReference>
<sequence>MMAKKTRLSPAPPCRQDLPDGIIEDIFARMPAKSVLRHLDLANRHRREVLPRLCLLPGSAAASTVYAWSPELGTKGDFTPLMHVPRNTRNGHLAAETRPCRGVILLRSVASRRYYLCNPSVGQIAALPDGRMAGPPFPFFDYASYGLGYDARARAHKVVRLLYHDGWPAGCDVGAAGAGHWRPAASGALPPERVRMNRTGVFAHGHVHWITMEYGREGGQAIVSFSVAAEEFGYVRLTELAGCLCLLSSPNFPETPKKYISIWLLTGYAAGSWEKHWHIDLTKLPPAPEVGDDFMFKGVEPLALVDGGRRVLFMSDEYQVATYSLATGTLEEVVPVLYAHEVRGAAPLLLLAPYEESLVPVGPPFEDALASPPAARALSESCSGSGLAGAGCQALPPSMSRVVCRKPCHGLILVHVVVCLRYTRWCFVSGEYAMECAVWPLRDLHPRTLASPPPIPAAVDVPPVHVGGKMYWPGMTWLIGNAAAVLALDISTETFEVVPAPPVLLDADGGDRMVLAELHGELCAAHTSRSTGTVTVWSKAVEGWRREHVMELGQWPEFLPRKTELVVPMAVDPVDGRILLDTGKALGYYDTRSRSLETVYSLKSQQIGDGDHGDDVFFVATVGEDSCLFRPYDRMDRLW</sequence>
<evidence type="ECO:0000259" key="1">
    <source>
        <dbReference type="Pfam" id="PF08268"/>
    </source>
</evidence>
<dbReference type="InterPro" id="IPR050796">
    <property type="entry name" value="SCF_F-box_component"/>
</dbReference>
<dbReference type="AlphaFoldDB" id="A0A8T0VGD4"/>
<dbReference type="PANTHER" id="PTHR31672:SF13">
    <property type="entry name" value="F-BOX PROTEIN CPR30-LIKE"/>
    <property type="match status" value="1"/>
</dbReference>
<name>A0A8T0VGD4_PANVG</name>
<gene>
    <name evidence="2" type="ORF">PVAP13_3KG550800</name>
</gene>
<dbReference type="EMBL" id="CM029041">
    <property type="protein sequence ID" value="KAG2630809.1"/>
    <property type="molecule type" value="Genomic_DNA"/>
</dbReference>
<comment type="caution">
    <text evidence="2">The sequence shown here is derived from an EMBL/GenBank/DDBJ whole genome shotgun (WGS) entry which is preliminary data.</text>
</comment>
<proteinExistence type="predicted"/>
<evidence type="ECO:0000313" key="2">
    <source>
        <dbReference type="EMBL" id="KAG2630809.1"/>
    </source>
</evidence>
<evidence type="ECO:0000313" key="3">
    <source>
        <dbReference type="Proteomes" id="UP000823388"/>
    </source>
</evidence>
<accession>A0A8T0VGD4</accession>
<keyword evidence="3" id="KW-1185">Reference proteome</keyword>
<dbReference type="InterPro" id="IPR017451">
    <property type="entry name" value="F-box-assoc_interact_dom"/>
</dbReference>
<dbReference type="InterPro" id="IPR013187">
    <property type="entry name" value="F-box-assoc_dom_typ3"/>
</dbReference>
<dbReference type="Proteomes" id="UP000823388">
    <property type="component" value="Chromosome 3K"/>
</dbReference>
<dbReference type="PANTHER" id="PTHR31672">
    <property type="entry name" value="BNACNNG10540D PROTEIN"/>
    <property type="match status" value="1"/>
</dbReference>
<feature type="domain" description="F-box associated beta-propeller type 3" evidence="1">
    <location>
        <begin position="92"/>
        <end position="239"/>
    </location>
</feature>